<gene>
    <name evidence="2" type="ORF">CIPAW_07G019900</name>
</gene>
<evidence type="ECO:0000313" key="3">
    <source>
        <dbReference type="Proteomes" id="UP000811609"/>
    </source>
</evidence>
<reference evidence="2" key="1">
    <citation type="submission" date="2020-12" db="EMBL/GenBank/DDBJ databases">
        <title>WGS assembly of Carya illinoinensis cv. Pawnee.</title>
        <authorList>
            <person name="Platts A."/>
            <person name="Shu S."/>
            <person name="Wright S."/>
            <person name="Barry K."/>
            <person name="Edger P."/>
            <person name="Pires J.C."/>
            <person name="Schmutz J."/>
        </authorList>
    </citation>
    <scope>NUCLEOTIDE SEQUENCE</scope>
    <source>
        <tissue evidence="2">Leaf</tissue>
    </source>
</reference>
<dbReference type="EMBL" id="CM031815">
    <property type="protein sequence ID" value="KAG6646618.1"/>
    <property type="molecule type" value="Genomic_DNA"/>
</dbReference>
<feature type="region of interest" description="Disordered" evidence="1">
    <location>
        <begin position="1"/>
        <end position="21"/>
    </location>
</feature>
<sequence length="31" mass="3354">MREMNMNGSEMGCGGTTNGTAISLPPYLMWC</sequence>
<name>A0A8T1PWN0_CARIL</name>
<protein>
    <submittedName>
        <fullName evidence="2">Uncharacterized protein</fullName>
    </submittedName>
</protein>
<accession>A0A8T1PWN0</accession>
<dbReference type="Proteomes" id="UP000811609">
    <property type="component" value="Chromosome 7"/>
</dbReference>
<organism evidence="2 3">
    <name type="scientific">Carya illinoinensis</name>
    <name type="common">Pecan</name>
    <dbReference type="NCBI Taxonomy" id="32201"/>
    <lineage>
        <taxon>Eukaryota</taxon>
        <taxon>Viridiplantae</taxon>
        <taxon>Streptophyta</taxon>
        <taxon>Embryophyta</taxon>
        <taxon>Tracheophyta</taxon>
        <taxon>Spermatophyta</taxon>
        <taxon>Magnoliopsida</taxon>
        <taxon>eudicotyledons</taxon>
        <taxon>Gunneridae</taxon>
        <taxon>Pentapetalae</taxon>
        <taxon>rosids</taxon>
        <taxon>fabids</taxon>
        <taxon>Fagales</taxon>
        <taxon>Juglandaceae</taxon>
        <taxon>Carya</taxon>
    </lineage>
</organism>
<evidence type="ECO:0000256" key="1">
    <source>
        <dbReference type="SAM" id="MobiDB-lite"/>
    </source>
</evidence>
<evidence type="ECO:0000313" key="2">
    <source>
        <dbReference type="EMBL" id="KAG6646618.1"/>
    </source>
</evidence>
<keyword evidence="3" id="KW-1185">Reference proteome</keyword>
<dbReference type="AlphaFoldDB" id="A0A8T1PWN0"/>
<comment type="caution">
    <text evidence="2">The sequence shown here is derived from an EMBL/GenBank/DDBJ whole genome shotgun (WGS) entry which is preliminary data.</text>
</comment>
<proteinExistence type="predicted"/>